<dbReference type="eggNOG" id="COG2050">
    <property type="taxonomic scope" value="Bacteria"/>
</dbReference>
<organism evidence="1 2">
    <name type="scientific">Pseudomonas nitroreducens</name>
    <dbReference type="NCBI Taxonomy" id="46680"/>
    <lineage>
        <taxon>Bacteria</taxon>
        <taxon>Pseudomonadati</taxon>
        <taxon>Pseudomonadota</taxon>
        <taxon>Gammaproteobacteria</taxon>
        <taxon>Pseudomonadales</taxon>
        <taxon>Pseudomonadaceae</taxon>
        <taxon>Pseudomonas</taxon>
    </lineage>
</organism>
<evidence type="ECO:0000313" key="1">
    <source>
        <dbReference type="EMBL" id="OWP52689.1"/>
    </source>
</evidence>
<dbReference type="SUPFAM" id="SSF54637">
    <property type="entry name" value="Thioesterase/thiol ester dehydrase-isomerase"/>
    <property type="match status" value="1"/>
</dbReference>
<dbReference type="CDD" id="cd03443">
    <property type="entry name" value="PaaI_thioesterase"/>
    <property type="match status" value="1"/>
</dbReference>
<accession>A0A246FEF1</accession>
<proteinExistence type="predicted"/>
<comment type="caution">
    <text evidence="1">The sequence shown here is derived from an EMBL/GenBank/DDBJ whole genome shotgun (WGS) entry which is preliminary data.</text>
</comment>
<dbReference type="InterPro" id="IPR029069">
    <property type="entry name" value="HotDog_dom_sf"/>
</dbReference>
<dbReference type="RefSeq" id="WP_088416109.1">
    <property type="nucleotide sequence ID" value="NZ_NJBA01000001.1"/>
</dbReference>
<gene>
    <name evidence="1" type="ORF">CEG18_02280</name>
</gene>
<dbReference type="Gene3D" id="3.10.129.10">
    <property type="entry name" value="Hotdog Thioesterase"/>
    <property type="match status" value="1"/>
</dbReference>
<dbReference type="Pfam" id="PF14539">
    <property type="entry name" value="DUF4442"/>
    <property type="match status" value="1"/>
</dbReference>
<name>A0A246FEF1_PSENT</name>
<dbReference type="AlphaFoldDB" id="A0A246FEF1"/>
<dbReference type="Proteomes" id="UP000198145">
    <property type="component" value="Unassembled WGS sequence"/>
</dbReference>
<evidence type="ECO:0000313" key="2">
    <source>
        <dbReference type="Proteomes" id="UP000198145"/>
    </source>
</evidence>
<reference evidence="1 2" key="1">
    <citation type="submission" date="2017-06" db="EMBL/GenBank/DDBJ databases">
        <title>Draft genome of Pseudomonas nitroreducens DF05.</title>
        <authorList>
            <person name="Iyer R."/>
        </authorList>
    </citation>
    <scope>NUCLEOTIDE SEQUENCE [LARGE SCALE GENOMIC DNA]</scope>
    <source>
        <strain evidence="1 2">DF05</strain>
    </source>
</reference>
<protein>
    <submittedName>
        <fullName evidence="1">Thioesterase</fullName>
    </submittedName>
</protein>
<dbReference type="STRING" id="46680.GCA_000807755_04722"/>
<sequence>MPSYPEDFIRQLTEDHIAFVKRTGLKAEVLEAGHVRLRMPLKGNENHIQNMYAGALFTVAELPGGVLMLTSFDARRFYPIVKEAGLRFLRPAASDVTVDARLSDEEIQRIGEEATHHGKSEFVLDLQLKDAEGNVVAESHAIYQLRSR</sequence>
<dbReference type="InterPro" id="IPR027961">
    <property type="entry name" value="DUF4442"/>
</dbReference>
<dbReference type="EMBL" id="NJBA01000001">
    <property type="protein sequence ID" value="OWP52689.1"/>
    <property type="molecule type" value="Genomic_DNA"/>
</dbReference>